<name>A0ABZ2KC98_9BACT</name>
<dbReference type="EMBL" id="CP089982">
    <property type="protein sequence ID" value="WXA95719.1"/>
    <property type="molecule type" value="Genomic_DNA"/>
</dbReference>
<keyword evidence="2" id="KW-1185">Reference proteome</keyword>
<accession>A0ABZ2KC98</accession>
<dbReference type="Proteomes" id="UP001379533">
    <property type="component" value="Chromosome"/>
</dbReference>
<gene>
    <name evidence="1" type="ORF">LZC95_02540</name>
</gene>
<sequence>MLILRGAESDAHFKSHFAPGVQSTLHGPVQVTWQVDPGSQPTLPLAPTVTLHVASESQPMMHPSPQEPLQELFA</sequence>
<proteinExistence type="predicted"/>
<reference evidence="1 2" key="1">
    <citation type="submission" date="2021-12" db="EMBL/GenBank/DDBJ databases">
        <title>Discovery of the Pendulisporaceae a myxobacterial family with distinct sporulation behavior and unique specialized metabolism.</title>
        <authorList>
            <person name="Garcia R."/>
            <person name="Popoff A."/>
            <person name="Bader C.D."/>
            <person name="Loehr J."/>
            <person name="Walesch S."/>
            <person name="Walt C."/>
            <person name="Boldt J."/>
            <person name="Bunk B."/>
            <person name="Haeckl F.J.F.P.J."/>
            <person name="Gunesch A.P."/>
            <person name="Birkelbach J."/>
            <person name="Nuebel U."/>
            <person name="Pietschmann T."/>
            <person name="Bach T."/>
            <person name="Mueller R."/>
        </authorList>
    </citation>
    <scope>NUCLEOTIDE SEQUENCE [LARGE SCALE GENOMIC DNA]</scope>
    <source>
        <strain evidence="1 2">MSr12523</strain>
    </source>
</reference>
<dbReference type="RefSeq" id="WP_394846327.1">
    <property type="nucleotide sequence ID" value="NZ_CP089982.1"/>
</dbReference>
<evidence type="ECO:0000313" key="1">
    <source>
        <dbReference type="EMBL" id="WXA95719.1"/>
    </source>
</evidence>
<protein>
    <submittedName>
        <fullName evidence="1">Uncharacterized protein</fullName>
    </submittedName>
</protein>
<organism evidence="1 2">
    <name type="scientific">Pendulispora brunnea</name>
    <dbReference type="NCBI Taxonomy" id="2905690"/>
    <lineage>
        <taxon>Bacteria</taxon>
        <taxon>Pseudomonadati</taxon>
        <taxon>Myxococcota</taxon>
        <taxon>Myxococcia</taxon>
        <taxon>Myxococcales</taxon>
        <taxon>Sorangiineae</taxon>
        <taxon>Pendulisporaceae</taxon>
        <taxon>Pendulispora</taxon>
    </lineage>
</organism>
<evidence type="ECO:0000313" key="2">
    <source>
        <dbReference type="Proteomes" id="UP001379533"/>
    </source>
</evidence>